<dbReference type="Gene3D" id="2.30.40.10">
    <property type="entry name" value="Urease, subunit C, domain 1"/>
    <property type="match status" value="1"/>
</dbReference>
<dbReference type="Pfam" id="PF07969">
    <property type="entry name" value="Amidohydro_3"/>
    <property type="match status" value="1"/>
</dbReference>
<proteinExistence type="predicted"/>
<dbReference type="PANTHER" id="PTHR22642:SF2">
    <property type="entry name" value="PROTEIN LONG AFTER FAR-RED 3"/>
    <property type="match status" value="1"/>
</dbReference>
<organism evidence="3 4">
    <name type="scientific">Byssothecium circinans</name>
    <dbReference type="NCBI Taxonomy" id="147558"/>
    <lineage>
        <taxon>Eukaryota</taxon>
        <taxon>Fungi</taxon>
        <taxon>Dikarya</taxon>
        <taxon>Ascomycota</taxon>
        <taxon>Pezizomycotina</taxon>
        <taxon>Dothideomycetes</taxon>
        <taxon>Pleosporomycetidae</taxon>
        <taxon>Pleosporales</taxon>
        <taxon>Massarineae</taxon>
        <taxon>Massarinaceae</taxon>
        <taxon>Byssothecium</taxon>
    </lineage>
</organism>
<gene>
    <name evidence="3" type="ORF">CC80DRAFT_493337</name>
</gene>
<evidence type="ECO:0000256" key="1">
    <source>
        <dbReference type="SAM" id="SignalP"/>
    </source>
</evidence>
<accession>A0A6A5TQP1</accession>
<dbReference type="EMBL" id="ML976996">
    <property type="protein sequence ID" value="KAF1954951.1"/>
    <property type="molecule type" value="Genomic_DNA"/>
</dbReference>
<dbReference type="SUPFAM" id="SSF51338">
    <property type="entry name" value="Composite domain of metallo-dependent hydrolases"/>
    <property type="match status" value="1"/>
</dbReference>
<dbReference type="InterPro" id="IPR033932">
    <property type="entry name" value="YtcJ-like"/>
</dbReference>
<dbReference type="InterPro" id="IPR013108">
    <property type="entry name" value="Amidohydro_3"/>
</dbReference>
<keyword evidence="1" id="KW-0732">Signal</keyword>
<dbReference type="OrthoDB" id="3501663at2759"/>
<feature type="chain" id="PRO_5025448038" evidence="1">
    <location>
        <begin position="23"/>
        <end position="608"/>
    </location>
</feature>
<feature type="signal peptide" evidence="1">
    <location>
        <begin position="1"/>
        <end position="22"/>
    </location>
</feature>
<sequence length="608" mass="67846">MPSIGSLLFLSSLGALVAVVYQNPGPLIKPFSNSIAFKVIQQLFEETRCYVTVRTNSIEVPHAECFSISNGRFKRVFLDETSYDVVKEARTGHVIPGLWDGHGHLMQLGESRNSVDLFGSQSMDEVKNRLLQYRLLNEKAGASEQWLRGVGWDQANFKGNWPVANDLEIDSTFKDLYVMLDRVDVHCIWVSGKVLSLLPDPLPEVPGGEIPAKGVFCDNAMDIVMKYYPKPNREQRTKFIKDAMYELNKFGIVGVHDAGVFPSEFKLYEELSQDDDWTVRVYAMLECETRNTFCPQDATKGATPDGKLQVRSVKLFGDGALGSWGSAMIEPYSDKKSSSGSLLVNATTLTKLTHDWASAGYQVNIHAIGDLANRLAIDAFEESLKVLCPGSTLRECQEKHRFRIEHAQIIHPDDQRRMNEIGIIPSIQPTHATSDMYYAESRLGKARTGKEAYRMRSLLPLNPVFGSDFPVEPANIFEGIYAAVTRRSPRTGLDAAGGKDGWHTSEAVTLEEALEGFTINPAYAAFLEGKAGVIEAGAYADWVVLDEPLEVLDLESLRKATVKETWVGGKLVYHRPGPEDLPWNSQRKKYVEESRLGKQILEEREGKS</sequence>
<dbReference type="AlphaFoldDB" id="A0A6A5TQP1"/>
<dbReference type="PANTHER" id="PTHR22642">
    <property type="entry name" value="IMIDAZOLONEPROPIONASE"/>
    <property type="match status" value="1"/>
</dbReference>
<evidence type="ECO:0000313" key="4">
    <source>
        <dbReference type="Proteomes" id="UP000800035"/>
    </source>
</evidence>
<dbReference type="InterPro" id="IPR011059">
    <property type="entry name" value="Metal-dep_hydrolase_composite"/>
</dbReference>
<dbReference type="Gene3D" id="3.20.20.140">
    <property type="entry name" value="Metal-dependent hydrolases"/>
    <property type="match status" value="1"/>
</dbReference>
<feature type="domain" description="Amidohydrolase 3" evidence="2">
    <location>
        <begin position="92"/>
        <end position="573"/>
    </location>
</feature>
<dbReference type="GO" id="GO:0016810">
    <property type="term" value="F:hydrolase activity, acting on carbon-nitrogen (but not peptide) bonds"/>
    <property type="evidence" value="ECO:0007669"/>
    <property type="project" value="InterPro"/>
</dbReference>
<dbReference type="Proteomes" id="UP000800035">
    <property type="component" value="Unassembled WGS sequence"/>
</dbReference>
<name>A0A6A5TQP1_9PLEO</name>
<dbReference type="SUPFAM" id="SSF51556">
    <property type="entry name" value="Metallo-dependent hydrolases"/>
    <property type="match status" value="1"/>
</dbReference>
<dbReference type="Gene3D" id="3.10.310.70">
    <property type="match status" value="1"/>
</dbReference>
<evidence type="ECO:0000259" key="2">
    <source>
        <dbReference type="Pfam" id="PF07969"/>
    </source>
</evidence>
<keyword evidence="4" id="KW-1185">Reference proteome</keyword>
<dbReference type="InterPro" id="IPR032466">
    <property type="entry name" value="Metal_Hydrolase"/>
</dbReference>
<reference evidence="3" key="1">
    <citation type="journal article" date="2020" name="Stud. Mycol.">
        <title>101 Dothideomycetes genomes: a test case for predicting lifestyles and emergence of pathogens.</title>
        <authorList>
            <person name="Haridas S."/>
            <person name="Albert R."/>
            <person name="Binder M."/>
            <person name="Bloem J."/>
            <person name="Labutti K."/>
            <person name="Salamov A."/>
            <person name="Andreopoulos B."/>
            <person name="Baker S."/>
            <person name="Barry K."/>
            <person name="Bills G."/>
            <person name="Bluhm B."/>
            <person name="Cannon C."/>
            <person name="Castanera R."/>
            <person name="Culley D."/>
            <person name="Daum C."/>
            <person name="Ezra D."/>
            <person name="Gonzalez J."/>
            <person name="Henrissat B."/>
            <person name="Kuo A."/>
            <person name="Liang C."/>
            <person name="Lipzen A."/>
            <person name="Lutzoni F."/>
            <person name="Magnuson J."/>
            <person name="Mondo S."/>
            <person name="Nolan M."/>
            <person name="Ohm R."/>
            <person name="Pangilinan J."/>
            <person name="Park H.-J."/>
            <person name="Ramirez L."/>
            <person name="Alfaro M."/>
            <person name="Sun H."/>
            <person name="Tritt A."/>
            <person name="Yoshinaga Y."/>
            <person name="Zwiers L.-H."/>
            <person name="Turgeon B."/>
            <person name="Goodwin S."/>
            <person name="Spatafora J."/>
            <person name="Crous P."/>
            <person name="Grigoriev I."/>
        </authorList>
    </citation>
    <scope>NUCLEOTIDE SEQUENCE</scope>
    <source>
        <strain evidence="3">CBS 675.92</strain>
    </source>
</reference>
<dbReference type="CDD" id="cd01300">
    <property type="entry name" value="YtcJ_like"/>
    <property type="match status" value="1"/>
</dbReference>
<protein>
    <submittedName>
        <fullName evidence="3">Amidohydrolase 3</fullName>
    </submittedName>
</protein>
<evidence type="ECO:0000313" key="3">
    <source>
        <dbReference type="EMBL" id="KAF1954951.1"/>
    </source>
</evidence>
<keyword evidence="3" id="KW-0378">Hydrolase</keyword>